<evidence type="ECO:0000313" key="1">
    <source>
        <dbReference type="EMBL" id="VFJ91545.1"/>
    </source>
</evidence>
<evidence type="ECO:0000313" key="3">
    <source>
        <dbReference type="EMBL" id="VFJ99413.1"/>
    </source>
</evidence>
<evidence type="ECO:0000313" key="2">
    <source>
        <dbReference type="EMBL" id="VFJ92543.1"/>
    </source>
</evidence>
<dbReference type="EMBL" id="CAADFI010000031">
    <property type="protein sequence ID" value="VFJ92543.1"/>
    <property type="molecule type" value="Genomic_DNA"/>
</dbReference>
<dbReference type="Gene3D" id="3.15.30.10">
    <property type="entry name" value="putative capsid protein of prophage domain like"/>
    <property type="match status" value="1"/>
</dbReference>
<organism evidence="3">
    <name type="scientific">Candidatus Kentrum eta</name>
    <dbReference type="NCBI Taxonomy" id="2126337"/>
    <lineage>
        <taxon>Bacteria</taxon>
        <taxon>Pseudomonadati</taxon>
        <taxon>Pseudomonadota</taxon>
        <taxon>Gammaproteobacteria</taxon>
        <taxon>Candidatus Kentrum</taxon>
    </lineage>
</organism>
<dbReference type="AlphaFoldDB" id="A0A450V3Q1"/>
<sequence>MFFPYQAAPCPRAQDFLTRTPGEAVYAGSLSPQQRAARQLGKDMREMMDAIVRREEWMAADW</sequence>
<name>A0A450V3Q1_9GAMM</name>
<accession>A0A450V3Q1</accession>
<gene>
    <name evidence="1" type="ORF">BECKH772A_GA0070896_1003226</name>
    <name evidence="2" type="ORF">BECKH772B_GA0070898_100318</name>
    <name evidence="3" type="ORF">BECKH772C_GA0070978_1003127</name>
</gene>
<proteinExistence type="predicted"/>
<dbReference type="EMBL" id="CAADFJ010000031">
    <property type="protein sequence ID" value="VFJ99413.1"/>
    <property type="molecule type" value="Genomic_DNA"/>
</dbReference>
<reference evidence="3" key="1">
    <citation type="submission" date="2019-02" db="EMBL/GenBank/DDBJ databases">
        <authorList>
            <person name="Gruber-Vodicka R. H."/>
            <person name="Seah K. B. B."/>
        </authorList>
    </citation>
    <scope>NUCLEOTIDE SEQUENCE</scope>
    <source>
        <strain evidence="3">BECK_SA2B12</strain>
        <strain evidence="1">BECK_SA2B15</strain>
        <strain evidence="2">BECK_SA2B20</strain>
    </source>
</reference>
<dbReference type="EMBL" id="CAADFG010000032">
    <property type="protein sequence ID" value="VFJ91545.1"/>
    <property type="molecule type" value="Genomic_DNA"/>
</dbReference>
<dbReference type="InterPro" id="IPR005564">
    <property type="entry name" value="Major_capsid_GpE"/>
</dbReference>
<dbReference type="Pfam" id="PF03864">
    <property type="entry name" value="Phage_cap_E"/>
    <property type="match status" value="1"/>
</dbReference>
<protein>
    <submittedName>
        <fullName evidence="3">Phage major capsid protein E</fullName>
    </submittedName>
</protein>